<keyword evidence="1" id="KW-0812">Transmembrane</keyword>
<dbReference type="Proteomes" id="UP000184267">
    <property type="component" value="Unassembled WGS sequence"/>
</dbReference>
<evidence type="ECO:0000313" key="3">
    <source>
        <dbReference type="Proteomes" id="UP000184267"/>
    </source>
</evidence>
<accession>A0A1M2VDH5</accession>
<dbReference type="OrthoDB" id="2744559at2759"/>
<sequence>MTEVNTTINGISINLVLSNDVPRIAYDNTWQLIPKSGLDNGSASDAAYAGQPGSTLSFDFTGIALLAGSTLPATLPANANQTLPNVTITLDDQSPTRASAARTAGDAFFSAGPIAPGAHKLTITVDDASPEFPFILDAIAYLPVQDVAQAYNPQSSASANATSGADAAKQKQLEDLISQLRLANQKERGPPVAAIVGGTIGGVVLLSLISYAIWYVYIRPRRKGGRAFFYAPAKASDMLEGEFGRSRFAPSWV</sequence>
<protein>
    <submittedName>
        <fullName evidence="2">Uncharacterized protein</fullName>
    </submittedName>
</protein>
<reference evidence="2 3" key="1">
    <citation type="submission" date="2016-10" db="EMBL/GenBank/DDBJ databases">
        <title>Genome sequence of the basidiomycete white-rot fungus Trametes pubescens.</title>
        <authorList>
            <person name="Makela M.R."/>
            <person name="Granchi Z."/>
            <person name="Peng M."/>
            <person name="De Vries R.P."/>
            <person name="Grigoriev I."/>
            <person name="Riley R."/>
            <person name="Hilden K."/>
        </authorList>
    </citation>
    <scope>NUCLEOTIDE SEQUENCE [LARGE SCALE GENOMIC DNA]</scope>
    <source>
        <strain evidence="2 3">FBCC735</strain>
    </source>
</reference>
<evidence type="ECO:0000313" key="2">
    <source>
        <dbReference type="EMBL" id="OJT05635.1"/>
    </source>
</evidence>
<proteinExistence type="predicted"/>
<name>A0A1M2VDH5_TRAPU</name>
<feature type="transmembrane region" description="Helical" evidence="1">
    <location>
        <begin position="192"/>
        <end position="217"/>
    </location>
</feature>
<keyword evidence="1" id="KW-0472">Membrane</keyword>
<keyword evidence="3" id="KW-1185">Reference proteome</keyword>
<evidence type="ECO:0000256" key="1">
    <source>
        <dbReference type="SAM" id="Phobius"/>
    </source>
</evidence>
<dbReference type="STRING" id="154538.A0A1M2VDH5"/>
<comment type="caution">
    <text evidence="2">The sequence shown here is derived from an EMBL/GenBank/DDBJ whole genome shotgun (WGS) entry which is preliminary data.</text>
</comment>
<dbReference type="AlphaFoldDB" id="A0A1M2VDH5"/>
<organism evidence="2 3">
    <name type="scientific">Trametes pubescens</name>
    <name type="common">White-rot fungus</name>
    <dbReference type="NCBI Taxonomy" id="154538"/>
    <lineage>
        <taxon>Eukaryota</taxon>
        <taxon>Fungi</taxon>
        <taxon>Dikarya</taxon>
        <taxon>Basidiomycota</taxon>
        <taxon>Agaricomycotina</taxon>
        <taxon>Agaricomycetes</taxon>
        <taxon>Polyporales</taxon>
        <taxon>Polyporaceae</taxon>
        <taxon>Trametes</taxon>
    </lineage>
</organism>
<dbReference type="EMBL" id="MNAD01001415">
    <property type="protein sequence ID" value="OJT05635.1"/>
    <property type="molecule type" value="Genomic_DNA"/>
</dbReference>
<dbReference type="Gene3D" id="2.60.120.260">
    <property type="entry name" value="Galactose-binding domain-like"/>
    <property type="match status" value="1"/>
</dbReference>
<keyword evidence="1" id="KW-1133">Transmembrane helix</keyword>
<gene>
    <name evidence="2" type="ORF">TRAPUB_3558</name>
</gene>
<dbReference type="OMA" id="SYAVWYL"/>